<organism evidence="1 2">
    <name type="scientific">Penicillium salamii</name>
    <dbReference type="NCBI Taxonomy" id="1612424"/>
    <lineage>
        <taxon>Eukaryota</taxon>
        <taxon>Fungi</taxon>
        <taxon>Dikarya</taxon>
        <taxon>Ascomycota</taxon>
        <taxon>Pezizomycotina</taxon>
        <taxon>Eurotiomycetes</taxon>
        <taxon>Eurotiomycetidae</taxon>
        <taxon>Eurotiales</taxon>
        <taxon>Aspergillaceae</taxon>
        <taxon>Penicillium</taxon>
    </lineage>
</organism>
<reference evidence="1" key="1">
    <citation type="submission" date="2021-07" db="EMBL/GenBank/DDBJ databases">
        <authorList>
            <person name="Branca A.L. A."/>
        </authorList>
    </citation>
    <scope>NUCLEOTIDE SEQUENCE</scope>
</reference>
<proteinExistence type="predicted"/>
<dbReference type="SUPFAM" id="SSF51197">
    <property type="entry name" value="Clavaminate synthase-like"/>
    <property type="match status" value="1"/>
</dbReference>
<dbReference type="EMBL" id="CAJVPG010000233">
    <property type="protein sequence ID" value="CAG8381037.1"/>
    <property type="molecule type" value="Genomic_DNA"/>
</dbReference>
<dbReference type="PANTHER" id="PTHR48420">
    <property type="entry name" value="NON-HAEM DIOXYGENASE N-TERMINAL DOMAIN-CONTAINING PROTEIN"/>
    <property type="match status" value="1"/>
</dbReference>
<sequence>MVSGPGETLCSTLNHPGTVSFDTLTEAFGPESLGIIVVKDLPQTFTELRAKVLSNASHLAALSDAELGKCVVNASPTHPQQKTAAKYTAENLTSPESKYLVGWSCGKETLKSGHFDTLKGSYYVNCAFYQDPSLDSAPADGFPDLPQYTAPNIWPSEAKLPEFRGSVESLCGLIIDTAALVAKACDRYAEANIEGYKPGYLHHVVTTSLTTKARLLHYFPGSEEQTETSDDDWCATHLDHGCLTGLTSAMFLDEAASPPSNTSVLPELPRSPDPSAGLYIRSRTDEIVKVNIPKDCLAFQTGEALQLITRGKFMAVPHFVKGTKASPGQKIARNTLAVFTQPNLAEEVQPGLSFAEFARGVVQKNY</sequence>
<dbReference type="OrthoDB" id="438224at2759"/>
<evidence type="ECO:0000313" key="1">
    <source>
        <dbReference type="EMBL" id="CAG8381037.1"/>
    </source>
</evidence>
<protein>
    <recommendedName>
        <fullName evidence="3">Clavaminate synthase-like protein</fullName>
    </recommendedName>
</protein>
<dbReference type="Proteomes" id="UP001152649">
    <property type="component" value="Unassembled WGS sequence"/>
</dbReference>
<dbReference type="InterPro" id="IPR027443">
    <property type="entry name" value="IPNS-like_sf"/>
</dbReference>
<evidence type="ECO:0008006" key="3">
    <source>
        <dbReference type="Google" id="ProtNLM"/>
    </source>
</evidence>
<gene>
    <name evidence="1" type="ORF">PSALAMII_LOCUS5757</name>
</gene>
<name>A0A9W4NIR1_9EURO</name>
<dbReference type="AlphaFoldDB" id="A0A9W4NIR1"/>
<evidence type="ECO:0000313" key="2">
    <source>
        <dbReference type="Proteomes" id="UP001152649"/>
    </source>
</evidence>
<dbReference type="PANTHER" id="PTHR48420:SF1">
    <property type="entry name" value="NON-HAEM DIOXYGENASE N-TERMINAL DOMAIN-CONTAINING PROTEIN"/>
    <property type="match status" value="1"/>
</dbReference>
<keyword evidence="2" id="KW-1185">Reference proteome</keyword>
<comment type="caution">
    <text evidence="1">The sequence shown here is derived from an EMBL/GenBank/DDBJ whole genome shotgun (WGS) entry which is preliminary data.</text>
</comment>
<accession>A0A9W4NIR1</accession>
<dbReference type="Gene3D" id="2.60.120.330">
    <property type="entry name" value="B-lactam Antibiotic, Isopenicillin N Synthase, Chain"/>
    <property type="match status" value="1"/>
</dbReference>